<dbReference type="PANTHER" id="PTHR21879:SF12">
    <property type="entry name" value="OSIRIS 12"/>
    <property type="match status" value="1"/>
</dbReference>
<dbReference type="InterPro" id="IPR012464">
    <property type="entry name" value="DUF1676"/>
</dbReference>
<dbReference type="AlphaFoldDB" id="A0A0A1WVZ0"/>
<feature type="compositionally biased region" description="Polar residues" evidence="1">
    <location>
        <begin position="313"/>
        <end position="323"/>
    </location>
</feature>
<sequence length="365" mass="39289">MLAKKTFMHAKLKNRAICWNYLFALCICLLGHSCNAGTENLTNFPYTQQGLAAALSAVSSSKSPAAATSSSLSSTSGASANTANAGTRTVLRIYDECSHSVGGFVPCLKKKAISFIDRISHIDAITVADGIKLVRLPNSAVAAAPLPLQPLYSENELEPSLSRSSDDRDTKLTNMLIERLSYFFNGHTLQVNFPKLTAEEIGRGLEEGRGKMKKMMSMMMMGVAMKMIGMLPVAMGMLYMMAGKALIVSKIALLLAGMMGLKKLMNGRGGGSGGSAGWSSGGGGGGGWSSGGGGGYDRRSLNEAHELAYRGYSNRQPTGVYSKQKQAQQPNFQQQPQQQEQHQHQQKQQQQPLSLQQQQQQVQKS</sequence>
<feature type="compositionally biased region" description="Low complexity" evidence="1">
    <location>
        <begin position="324"/>
        <end position="365"/>
    </location>
</feature>
<protein>
    <submittedName>
        <fullName evidence="4">Uncharacterized protein</fullName>
    </submittedName>
</protein>
<feature type="signal peptide" evidence="3">
    <location>
        <begin position="1"/>
        <end position="36"/>
    </location>
</feature>
<keyword evidence="2" id="KW-1133">Transmembrane helix</keyword>
<dbReference type="EMBL" id="GBXI01011270">
    <property type="protein sequence ID" value="JAD03022.1"/>
    <property type="molecule type" value="Transcribed_RNA"/>
</dbReference>
<dbReference type="OrthoDB" id="6622274at2759"/>
<organism evidence="4">
    <name type="scientific">Zeugodacus cucurbitae</name>
    <name type="common">Melon fruit fly</name>
    <name type="synonym">Bactrocera cucurbitae</name>
    <dbReference type="NCBI Taxonomy" id="28588"/>
    <lineage>
        <taxon>Eukaryota</taxon>
        <taxon>Metazoa</taxon>
        <taxon>Ecdysozoa</taxon>
        <taxon>Arthropoda</taxon>
        <taxon>Hexapoda</taxon>
        <taxon>Insecta</taxon>
        <taxon>Pterygota</taxon>
        <taxon>Neoptera</taxon>
        <taxon>Endopterygota</taxon>
        <taxon>Diptera</taxon>
        <taxon>Brachycera</taxon>
        <taxon>Muscomorpha</taxon>
        <taxon>Tephritoidea</taxon>
        <taxon>Tephritidae</taxon>
        <taxon>Zeugodacus</taxon>
        <taxon>Zeugodacus</taxon>
    </lineage>
</organism>
<dbReference type="GO" id="GO:0016020">
    <property type="term" value="C:membrane"/>
    <property type="evidence" value="ECO:0007669"/>
    <property type="project" value="TreeGrafter"/>
</dbReference>
<feature type="transmembrane region" description="Helical" evidence="2">
    <location>
        <begin position="219"/>
        <end position="239"/>
    </location>
</feature>
<keyword evidence="2" id="KW-0812">Transmembrane</keyword>
<evidence type="ECO:0000256" key="2">
    <source>
        <dbReference type="SAM" id="Phobius"/>
    </source>
</evidence>
<gene>
    <name evidence="4" type="ORF">g.2956</name>
</gene>
<feature type="chain" id="PRO_5001994242" evidence="3">
    <location>
        <begin position="37"/>
        <end position="365"/>
    </location>
</feature>
<keyword evidence="2" id="KW-0472">Membrane</keyword>
<evidence type="ECO:0000256" key="3">
    <source>
        <dbReference type="SAM" id="SignalP"/>
    </source>
</evidence>
<feature type="compositionally biased region" description="Gly residues" evidence="1">
    <location>
        <begin position="269"/>
        <end position="295"/>
    </location>
</feature>
<evidence type="ECO:0000313" key="4">
    <source>
        <dbReference type="EMBL" id="JAD03022.1"/>
    </source>
</evidence>
<feature type="region of interest" description="Disordered" evidence="1">
    <location>
        <begin position="312"/>
        <end position="365"/>
    </location>
</feature>
<proteinExistence type="predicted"/>
<reference evidence="4" key="2">
    <citation type="journal article" date="2015" name="Gigascience">
        <title>Reconstructing a comprehensive transcriptome assembly of a white-pupal translocated strain of the pest fruit fly Bactrocera cucurbitae.</title>
        <authorList>
            <person name="Sim S.B."/>
            <person name="Calla B."/>
            <person name="Hall B."/>
            <person name="DeRego T."/>
            <person name="Geib S.M."/>
        </authorList>
    </citation>
    <scope>NUCLEOTIDE SEQUENCE</scope>
</reference>
<feature type="region of interest" description="Disordered" evidence="1">
    <location>
        <begin position="269"/>
        <end position="299"/>
    </location>
</feature>
<keyword evidence="3" id="KW-0732">Signal</keyword>
<accession>A0A0A1WVZ0</accession>
<evidence type="ECO:0000256" key="1">
    <source>
        <dbReference type="SAM" id="MobiDB-lite"/>
    </source>
</evidence>
<name>A0A0A1WVZ0_ZEUCU</name>
<reference evidence="4" key="1">
    <citation type="submission" date="2014-11" db="EMBL/GenBank/DDBJ databases">
        <authorList>
            <person name="Geib S."/>
        </authorList>
    </citation>
    <scope>NUCLEOTIDE SEQUENCE</scope>
</reference>
<dbReference type="PANTHER" id="PTHR21879">
    <property type="entry name" value="FI03362P-RELATED-RELATED"/>
    <property type="match status" value="1"/>
</dbReference>
<dbReference type="Pfam" id="PF07898">
    <property type="entry name" value="DUF1676"/>
    <property type="match status" value="1"/>
</dbReference>